<proteinExistence type="predicted"/>
<dbReference type="Pfam" id="PF05239">
    <property type="entry name" value="PRC"/>
    <property type="match status" value="2"/>
</dbReference>
<dbReference type="EMBL" id="JAUSUD010000013">
    <property type="protein sequence ID" value="MDQ0231536.1"/>
    <property type="molecule type" value="Genomic_DNA"/>
</dbReference>
<evidence type="ECO:0000313" key="2">
    <source>
        <dbReference type="EMBL" id="MDQ0231536.1"/>
    </source>
</evidence>
<feature type="domain" description="PRC-barrel" evidence="1">
    <location>
        <begin position="88"/>
        <end position="138"/>
    </location>
</feature>
<evidence type="ECO:0000313" key="3">
    <source>
        <dbReference type="Proteomes" id="UP001234495"/>
    </source>
</evidence>
<dbReference type="Proteomes" id="UP001234495">
    <property type="component" value="Unassembled WGS sequence"/>
</dbReference>
<dbReference type="SUPFAM" id="SSF50346">
    <property type="entry name" value="PRC-barrel domain"/>
    <property type="match status" value="2"/>
</dbReference>
<evidence type="ECO:0000259" key="1">
    <source>
        <dbReference type="Pfam" id="PF05239"/>
    </source>
</evidence>
<comment type="caution">
    <text evidence="2">The sequence shown here is derived from an EMBL/GenBank/DDBJ whole genome shotgun (WGS) entry which is preliminary data.</text>
</comment>
<gene>
    <name evidence="2" type="ORF">J2S19_002819</name>
</gene>
<dbReference type="InterPro" id="IPR011033">
    <property type="entry name" value="PRC_barrel-like_sf"/>
</dbReference>
<feature type="domain" description="PRC-barrel" evidence="1">
    <location>
        <begin position="4"/>
        <end position="72"/>
    </location>
</feature>
<name>A0ABT9ZGX4_9BACI</name>
<reference evidence="2 3" key="1">
    <citation type="submission" date="2023-07" db="EMBL/GenBank/DDBJ databases">
        <title>Genomic Encyclopedia of Type Strains, Phase IV (KMG-IV): sequencing the most valuable type-strain genomes for metagenomic binning, comparative biology and taxonomic classification.</title>
        <authorList>
            <person name="Goeker M."/>
        </authorList>
    </citation>
    <scope>NUCLEOTIDE SEQUENCE [LARGE SCALE GENOMIC DNA]</scope>
    <source>
        <strain evidence="2 3">DSM 29005</strain>
    </source>
</reference>
<accession>A0ABT9ZGX4</accession>
<dbReference type="Gene3D" id="2.30.30.240">
    <property type="entry name" value="PRC-barrel domain"/>
    <property type="match status" value="2"/>
</dbReference>
<dbReference type="RefSeq" id="WP_307342661.1">
    <property type="nucleotide sequence ID" value="NZ_JAUSUD010000013.1"/>
</dbReference>
<protein>
    <submittedName>
        <fullName evidence="2">Uncharacterized protein YrrD</fullName>
    </submittedName>
</protein>
<keyword evidence="3" id="KW-1185">Reference proteome</keyword>
<sequence length="158" mass="17595">MRTFSTLKGMPVYCNKSATLLGYVTDLYLSPQGQIFGLLMEGKGLINRDKFVPFEVVDALGENGVMVKDRNSLQPVHAIKTNQQYIPYDDLHFKSVLTREGEKLGLLEDVYISEKMGTIEAYELTDGFFADITEGKKVVKASGEPLTISKDAIVMDFS</sequence>
<organism evidence="2 3">
    <name type="scientific">Metabacillus malikii</name>
    <dbReference type="NCBI Taxonomy" id="1504265"/>
    <lineage>
        <taxon>Bacteria</taxon>
        <taxon>Bacillati</taxon>
        <taxon>Bacillota</taxon>
        <taxon>Bacilli</taxon>
        <taxon>Bacillales</taxon>
        <taxon>Bacillaceae</taxon>
        <taxon>Metabacillus</taxon>
    </lineage>
</organism>
<dbReference type="InterPro" id="IPR027275">
    <property type="entry name" value="PRC-brl_dom"/>
</dbReference>